<dbReference type="GO" id="GO:0003677">
    <property type="term" value="F:DNA binding"/>
    <property type="evidence" value="ECO:0007669"/>
    <property type="project" value="UniProtKB-KW"/>
</dbReference>
<evidence type="ECO:0000259" key="6">
    <source>
        <dbReference type="Pfam" id="PF08281"/>
    </source>
</evidence>
<dbReference type="Gene3D" id="1.10.10.10">
    <property type="entry name" value="Winged helix-like DNA-binding domain superfamily/Winged helix DNA-binding domain"/>
    <property type="match status" value="1"/>
</dbReference>
<dbReference type="InterPro" id="IPR014284">
    <property type="entry name" value="RNA_pol_sigma-70_dom"/>
</dbReference>
<proteinExistence type="inferred from homology"/>
<dbReference type="PANTHER" id="PTHR43133:SF8">
    <property type="entry name" value="RNA POLYMERASE SIGMA FACTOR HI_1459-RELATED"/>
    <property type="match status" value="1"/>
</dbReference>
<keyword evidence="3" id="KW-0731">Sigma factor</keyword>
<name>A0A645GPW9_9ZZZZ</name>
<dbReference type="InterPro" id="IPR036388">
    <property type="entry name" value="WH-like_DNA-bd_sf"/>
</dbReference>
<keyword evidence="4" id="KW-0238">DNA-binding</keyword>
<dbReference type="GO" id="GO:0006352">
    <property type="term" value="P:DNA-templated transcription initiation"/>
    <property type="evidence" value="ECO:0007669"/>
    <property type="project" value="InterPro"/>
</dbReference>
<dbReference type="CDD" id="cd06171">
    <property type="entry name" value="Sigma70_r4"/>
    <property type="match status" value="1"/>
</dbReference>
<dbReference type="SUPFAM" id="SSF88946">
    <property type="entry name" value="Sigma2 domain of RNA polymerase sigma factors"/>
    <property type="match status" value="1"/>
</dbReference>
<reference evidence="7" key="1">
    <citation type="submission" date="2019-08" db="EMBL/GenBank/DDBJ databases">
        <authorList>
            <person name="Kucharzyk K."/>
            <person name="Murdoch R.W."/>
            <person name="Higgins S."/>
            <person name="Loffler F."/>
        </authorList>
    </citation>
    <scope>NUCLEOTIDE SEQUENCE</scope>
</reference>
<dbReference type="SUPFAM" id="SSF88659">
    <property type="entry name" value="Sigma3 and sigma4 domains of RNA polymerase sigma factors"/>
    <property type="match status" value="1"/>
</dbReference>
<dbReference type="InterPro" id="IPR013324">
    <property type="entry name" value="RNA_pol_sigma_r3/r4-like"/>
</dbReference>
<keyword evidence="2" id="KW-0805">Transcription regulation</keyword>
<feature type="domain" description="RNA polymerase sigma factor 70 region 4 type 2" evidence="6">
    <location>
        <begin position="104"/>
        <end position="156"/>
    </location>
</feature>
<evidence type="ECO:0000256" key="2">
    <source>
        <dbReference type="ARBA" id="ARBA00023015"/>
    </source>
</evidence>
<dbReference type="PANTHER" id="PTHR43133">
    <property type="entry name" value="RNA POLYMERASE ECF-TYPE SIGMA FACTO"/>
    <property type="match status" value="1"/>
</dbReference>
<evidence type="ECO:0000256" key="4">
    <source>
        <dbReference type="ARBA" id="ARBA00023125"/>
    </source>
</evidence>
<protein>
    <submittedName>
        <fullName evidence="7">RNA polymerase sigma factor FliA</fullName>
    </submittedName>
</protein>
<gene>
    <name evidence="7" type="primary">fliA_18</name>
    <name evidence="7" type="ORF">SDC9_173426</name>
</gene>
<comment type="caution">
    <text evidence="7">The sequence shown here is derived from an EMBL/GenBank/DDBJ whole genome shotgun (WGS) entry which is preliminary data.</text>
</comment>
<dbReference type="GO" id="GO:0016987">
    <property type="term" value="F:sigma factor activity"/>
    <property type="evidence" value="ECO:0007669"/>
    <property type="project" value="UniProtKB-KW"/>
</dbReference>
<sequence>MVKRQAYQPHLRILGDDALAEAWLAVAEAVRSYDYSTGVHFAGYVESKVKFALWNLFKRERCRWQRELLMTEGEDADIPGAFRLDMLAGTTNIEQEYELAELGQELRAAIATLPDRQQRALVLTLYGDNKLGEAAAILGVTAQAIHNLLQRALTRLKKQFAGMYVSERG</sequence>
<dbReference type="AlphaFoldDB" id="A0A645GPW9"/>
<dbReference type="InterPro" id="IPR013325">
    <property type="entry name" value="RNA_pol_sigma_r2"/>
</dbReference>
<keyword evidence="5" id="KW-0804">Transcription</keyword>
<dbReference type="InterPro" id="IPR039425">
    <property type="entry name" value="RNA_pol_sigma-70-like"/>
</dbReference>
<dbReference type="Pfam" id="PF08281">
    <property type="entry name" value="Sigma70_r4_2"/>
    <property type="match status" value="1"/>
</dbReference>
<evidence type="ECO:0000256" key="1">
    <source>
        <dbReference type="ARBA" id="ARBA00010641"/>
    </source>
</evidence>
<dbReference type="EMBL" id="VSSQ01075391">
    <property type="protein sequence ID" value="MPN26004.1"/>
    <property type="molecule type" value="Genomic_DNA"/>
</dbReference>
<dbReference type="InterPro" id="IPR013249">
    <property type="entry name" value="RNA_pol_sigma70_r4_t2"/>
</dbReference>
<evidence type="ECO:0000256" key="3">
    <source>
        <dbReference type="ARBA" id="ARBA00023082"/>
    </source>
</evidence>
<dbReference type="NCBIfam" id="TIGR02937">
    <property type="entry name" value="sigma70-ECF"/>
    <property type="match status" value="1"/>
</dbReference>
<comment type="similarity">
    <text evidence="1">Belongs to the sigma-70 factor family. ECF subfamily.</text>
</comment>
<organism evidence="7">
    <name type="scientific">bioreactor metagenome</name>
    <dbReference type="NCBI Taxonomy" id="1076179"/>
    <lineage>
        <taxon>unclassified sequences</taxon>
        <taxon>metagenomes</taxon>
        <taxon>ecological metagenomes</taxon>
    </lineage>
</organism>
<evidence type="ECO:0000313" key="7">
    <source>
        <dbReference type="EMBL" id="MPN26004.1"/>
    </source>
</evidence>
<evidence type="ECO:0000256" key="5">
    <source>
        <dbReference type="ARBA" id="ARBA00023163"/>
    </source>
</evidence>
<accession>A0A645GPW9</accession>